<dbReference type="SUPFAM" id="SSF53187">
    <property type="entry name" value="Zn-dependent exopeptidases"/>
    <property type="match status" value="1"/>
</dbReference>
<sequence>MKTINTILMIFLIFNNGIFAEEFSTDASPSNLKKTIEDLTSIPNKNFQNINSLNKAANYIQTQFSKFGLKPYRQIFRVDSLKYKNIIVELGPENQDTIVIGAHYDTAEDTVGADDNASGVAGTTGSSATMRL</sequence>
<keyword evidence="5" id="KW-1185">Reference proteome</keyword>
<feature type="signal peptide" evidence="2">
    <location>
        <begin position="1"/>
        <end position="20"/>
    </location>
</feature>
<evidence type="ECO:0000313" key="4">
    <source>
        <dbReference type="EMBL" id="EMY77166.1"/>
    </source>
</evidence>
<dbReference type="RefSeq" id="WP_003005341.1">
    <property type="nucleotide sequence ID" value="NZ_AOHC02000038.1"/>
</dbReference>
<dbReference type="PANTHER" id="PTHR12147:SF26">
    <property type="entry name" value="PEPTIDASE M28 DOMAIN-CONTAINING PROTEIN"/>
    <property type="match status" value="1"/>
</dbReference>
<dbReference type="InterPro" id="IPR045175">
    <property type="entry name" value="M28_fam"/>
</dbReference>
<dbReference type="Proteomes" id="UP000012313">
    <property type="component" value="Unassembled WGS sequence"/>
</dbReference>
<dbReference type="AlphaFoldDB" id="N1WA90"/>
<dbReference type="STRING" id="1218598.LEP1GSC060_2026"/>
<feature type="compositionally biased region" description="Polar residues" evidence="1">
    <location>
        <begin position="121"/>
        <end position="132"/>
    </location>
</feature>
<dbReference type="GO" id="GO:0006508">
    <property type="term" value="P:proteolysis"/>
    <property type="evidence" value="ECO:0007669"/>
    <property type="project" value="InterPro"/>
</dbReference>
<dbReference type="EMBL" id="AOHC02000038">
    <property type="protein sequence ID" value="EMY77166.1"/>
    <property type="molecule type" value="Genomic_DNA"/>
</dbReference>
<feature type="chain" id="PRO_5004113566" evidence="2">
    <location>
        <begin position="21"/>
        <end position="132"/>
    </location>
</feature>
<evidence type="ECO:0000256" key="2">
    <source>
        <dbReference type="SAM" id="SignalP"/>
    </source>
</evidence>
<name>N1WA90_9LEPT</name>
<proteinExistence type="predicted"/>
<organism evidence="4 5">
    <name type="scientific">Leptospira weilii serovar Ranarum str. ICFT</name>
    <dbReference type="NCBI Taxonomy" id="1218598"/>
    <lineage>
        <taxon>Bacteria</taxon>
        <taxon>Pseudomonadati</taxon>
        <taxon>Spirochaetota</taxon>
        <taxon>Spirochaetia</taxon>
        <taxon>Leptospirales</taxon>
        <taxon>Leptospiraceae</taxon>
        <taxon>Leptospira</taxon>
    </lineage>
</organism>
<keyword evidence="2" id="KW-0732">Signal</keyword>
<gene>
    <name evidence="4" type="ORF">LEP1GSC060_2026</name>
</gene>
<comment type="caution">
    <text evidence="4">The sequence shown here is derived from an EMBL/GenBank/DDBJ whole genome shotgun (WGS) entry which is preliminary data.</text>
</comment>
<reference evidence="4" key="1">
    <citation type="submission" date="2013-03" db="EMBL/GenBank/DDBJ databases">
        <authorList>
            <person name="Harkins D.M."/>
            <person name="Durkin A.S."/>
            <person name="Brinkac L.M."/>
            <person name="Haft D.H."/>
            <person name="Selengut J.D."/>
            <person name="Sanka R."/>
            <person name="DePew J."/>
            <person name="Purushe J."/>
            <person name="Hartskeerl R.A."/>
            <person name="Ahmed A."/>
            <person name="van der Linden H."/>
            <person name="Goris M.G.A."/>
            <person name="Vinetz J.M."/>
            <person name="Sutton G.G."/>
            <person name="Nierman W.C."/>
            <person name="Fouts D.E."/>
        </authorList>
    </citation>
    <scope>NUCLEOTIDE SEQUENCE [LARGE SCALE GENOMIC DNA]</scope>
    <source>
        <strain evidence="4">ICFT</strain>
    </source>
</reference>
<evidence type="ECO:0000256" key="1">
    <source>
        <dbReference type="SAM" id="MobiDB-lite"/>
    </source>
</evidence>
<dbReference type="GO" id="GO:0008235">
    <property type="term" value="F:metalloexopeptidase activity"/>
    <property type="evidence" value="ECO:0007669"/>
    <property type="project" value="InterPro"/>
</dbReference>
<dbReference type="Pfam" id="PF04389">
    <property type="entry name" value="Peptidase_M28"/>
    <property type="match status" value="1"/>
</dbReference>
<evidence type="ECO:0000313" key="5">
    <source>
        <dbReference type="Proteomes" id="UP000012313"/>
    </source>
</evidence>
<feature type="domain" description="Peptidase M28" evidence="3">
    <location>
        <begin position="85"/>
        <end position="122"/>
    </location>
</feature>
<accession>N1WA90</accession>
<evidence type="ECO:0000259" key="3">
    <source>
        <dbReference type="Pfam" id="PF04389"/>
    </source>
</evidence>
<feature type="region of interest" description="Disordered" evidence="1">
    <location>
        <begin position="112"/>
        <end position="132"/>
    </location>
</feature>
<dbReference type="PANTHER" id="PTHR12147">
    <property type="entry name" value="METALLOPEPTIDASE M28 FAMILY MEMBER"/>
    <property type="match status" value="1"/>
</dbReference>
<protein>
    <submittedName>
        <fullName evidence="4">Peptidase, M28 domain protein</fullName>
    </submittedName>
</protein>
<dbReference type="InterPro" id="IPR007484">
    <property type="entry name" value="Peptidase_M28"/>
</dbReference>
<dbReference type="Gene3D" id="3.40.630.10">
    <property type="entry name" value="Zn peptidases"/>
    <property type="match status" value="1"/>
</dbReference>